<evidence type="ECO:0000256" key="6">
    <source>
        <dbReference type="ARBA" id="ARBA00023136"/>
    </source>
</evidence>
<organism evidence="8 9">
    <name type="scientific">Henriciella pelagia</name>
    <dbReference type="NCBI Taxonomy" id="1977912"/>
    <lineage>
        <taxon>Bacteria</taxon>
        <taxon>Pseudomonadati</taxon>
        <taxon>Pseudomonadota</taxon>
        <taxon>Alphaproteobacteria</taxon>
        <taxon>Hyphomonadales</taxon>
        <taxon>Hyphomonadaceae</taxon>
        <taxon>Henriciella</taxon>
    </lineage>
</organism>
<comment type="similarity">
    <text evidence="2 7">Belongs to the ExbD/TolR family.</text>
</comment>
<accession>A0ABQ1JZ13</accession>
<gene>
    <name evidence="8" type="ORF">GCM10011503_30710</name>
</gene>
<keyword evidence="3" id="KW-1003">Cell membrane</keyword>
<proteinExistence type="inferred from homology"/>
<dbReference type="Pfam" id="PF02472">
    <property type="entry name" value="ExbD"/>
    <property type="match status" value="1"/>
</dbReference>
<sequence>MTITSLIDVIFLLLLFFMLASTFSKFSEVDVQIAAPGSGSSAQPDQTLQTLLVEPGRVVLDGEVVADSEIVSALSHVSGTGEPTALTVRVNDTATTQRLMDVLQMLSDAEGIEIRLEASPA</sequence>
<keyword evidence="9" id="KW-1185">Reference proteome</keyword>
<dbReference type="RefSeq" id="WP_158084648.1">
    <property type="nucleotide sequence ID" value="NZ_BMKF01000003.1"/>
</dbReference>
<keyword evidence="5" id="KW-1133">Transmembrane helix</keyword>
<keyword evidence="7" id="KW-0813">Transport</keyword>
<evidence type="ECO:0008006" key="10">
    <source>
        <dbReference type="Google" id="ProtNLM"/>
    </source>
</evidence>
<evidence type="ECO:0000313" key="8">
    <source>
        <dbReference type="EMBL" id="GGB79821.1"/>
    </source>
</evidence>
<evidence type="ECO:0000256" key="7">
    <source>
        <dbReference type="RuleBase" id="RU003879"/>
    </source>
</evidence>
<dbReference type="EMBL" id="BMKF01000003">
    <property type="protein sequence ID" value="GGB79821.1"/>
    <property type="molecule type" value="Genomic_DNA"/>
</dbReference>
<dbReference type="InterPro" id="IPR003400">
    <property type="entry name" value="ExbD"/>
</dbReference>
<comment type="caution">
    <text evidence="8">The sequence shown here is derived from an EMBL/GenBank/DDBJ whole genome shotgun (WGS) entry which is preliminary data.</text>
</comment>
<dbReference type="Proteomes" id="UP000628854">
    <property type="component" value="Unassembled WGS sequence"/>
</dbReference>
<reference evidence="9" key="1">
    <citation type="journal article" date="2019" name="Int. J. Syst. Evol. Microbiol.">
        <title>The Global Catalogue of Microorganisms (GCM) 10K type strain sequencing project: providing services to taxonomists for standard genome sequencing and annotation.</title>
        <authorList>
            <consortium name="The Broad Institute Genomics Platform"/>
            <consortium name="The Broad Institute Genome Sequencing Center for Infectious Disease"/>
            <person name="Wu L."/>
            <person name="Ma J."/>
        </authorList>
    </citation>
    <scope>NUCLEOTIDE SEQUENCE [LARGE SCALE GENOMIC DNA]</scope>
    <source>
        <strain evidence="9">CGMCC 1.15928</strain>
    </source>
</reference>
<evidence type="ECO:0000256" key="1">
    <source>
        <dbReference type="ARBA" id="ARBA00004162"/>
    </source>
</evidence>
<protein>
    <recommendedName>
        <fullName evidence="10">Biopolymer transporter ExbD</fullName>
    </recommendedName>
</protein>
<evidence type="ECO:0000256" key="5">
    <source>
        <dbReference type="ARBA" id="ARBA00022989"/>
    </source>
</evidence>
<evidence type="ECO:0000256" key="3">
    <source>
        <dbReference type="ARBA" id="ARBA00022475"/>
    </source>
</evidence>
<keyword evidence="4 7" id="KW-0812">Transmembrane</keyword>
<evidence type="ECO:0000256" key="2">
    <source>
        <dbReference type="ARBA" id="ARBA00005811"/>
    </source>
</evidence>
<name>A0ABQ1JZ13_9PROT</name>
<evidence type="ECO:0000256" key="4">
    <source>
        <dbReference type="ARBA" id="ARBA00022692"/>
    </source>
</evidence>
<evidence type="ECO:0000313" key="9">
    <source>
        <dbReference type="Proteomes" id="UP000628854"/>
    </source>
</evidence>
<comment type="subcellular location">
    <subcellularLocation>
        <location evidence="1">Cell membrane</location>
        <topology evidence="1">Single-pass membrane protein</topology>
    </subcellularLocation>
    <subcellularLocation>
        <location evidence="7">Cell membrane</location>
        <topology evidence="7">Single-pass type II membrane protein</topology>
    </subcellularLocation>
</comment>
<keyword evidence="7" id="KW-0653">Protein transport</keyword>
<dbReference type="PANTHER" id="PTHR30558">
    <property type="entry name" value="EXBD MEMBRANE COMPONENT OF PMF-DRIVEN MACROMOLECULE IMPORT SYSTEM"/>
    <property type="match status" value="1"/>
</dbReference>
<keyword evidence="6" id="KW-0472">Membrane</keyword>